<dbReference type="STRING" id="797515.HMPREF9103_01314"/>
<evidence type="ECO:0000313" key="4">
    <source>
        <dbReference type="Proteomes" id="UP000004625"/>
    </source>
</evidence>
<dbReference type="PATRIC" id="fig|797515.3.peg.1225"/>
<feature type="transmembrane region" description="Helical" evidence="2">
    <location>
        <begin position="12"/>
        <end position="33"/>
    </location>
</feature>
<dbReference type="Proteomes" id="UP000004625">
    <property type="component" value="Unassembled WGS sequence"/>
</dbReference>
<dbReference type="eggNOG" id="ENOG5030ADE">
    <property type="taxonomic scope" value="Bacteria"/>
</dbReference>
<feature type="transmembrane region" description="Helical" evidence="2">
    <location>
        <begin position="45"/>
        <end position="65"/>
    </location>
</feature>
<evidence type="ECO:0000256" key="1">
    <source>
        <dbReference type="SAM" id="MobiDB-lite"/>
    </source>
</evidence>
<reference evidence="3 4" key="1">
    <citation type="submission" date="2011-09" db="EMBL/GenBank/DDBJ databases">
        <authorList>
            <person name="Weinstock G."/>
            <person name="Sodergren E."/>
            <person name="Clifton S."/>
            <person name="Fulton L."/>
            <person name="Fulton B."/>
            <person name="Courtney L."/>
            <person name="Fronick C."/>
            <person name="Harrison M."/>
            <person name="Strong C."/>
            <person name="Farmer C."/>
            <person name="Delahaunty K."/>
            <person name="Markovic C."/>
            <person name="Hall O."/>
            <person name="Minx P."/>
            <person name="Tomlinson C."/>
            <person name="Mitreva M."/>
            <person name="Hou S."/>
            <person name="Chen J."/>
            <person name="Wollam A."/>
            <person name="Pepin K.H."/>
            <person name="Johnson M."/>
            <person name="Bhonagiri V."/>
            <person name="Zhang X."/>
            <person name="Suruliraj S."/>
            <person name="Warren W."/>
            <person name="Chinwalla A."/>
            <person name="Mardis E.R."/>
            <person name="Wilson R.K."/>
        </authorList>
    </citation>
    <scope>NUCLEOTIDE SEQUENCE [LARGE SCALE GENOMIC DNA]</scope>
    <source>
        <strain evidence="3 4">F0439</strain>
    </source>
</reference>
<sequence>MAKKSSKMPKWIRDTLETVIMIAVLMAAYNFFGPLVFKNGSYFPWWTYPYSVGAALLIVGAWNFAARKFRLLNQQLKDEEAAKQRAQAEREKQAARQDQQEAVKRRNRNQSKQQSR</sequence>
<keyword evidence="2" id="KW-0472">Membrane</keyword>
<keyword evidence="4" id="KW-1185">Reference proteome</keyword>
<protein>
    <submittedName>
        <fullName evidence="3">Uncharacterized protein</fullName>
    </submittedName>
</protein>
<dbReference type="RefSeq" id="WP_008212333.1">
    <property type="nucleotide sequence ID" value="NZ_JH414959.1"/>
</dbReference>
<dbReference type="HOGENOM" id="CLU_2093746_0_0_9"/>
<gene>
    <name evidence="3" type="ORF">HMPREF9103_01314</name>
</gene>
<keyword evidence="2" id="KW-0812">Transmembrane</keyword>
<comment type="caution">
    <text evidence="3">The sequence shown here is derived from an EMBL/GenBank/DDBJ whole genome shotgun (WGS) entry which is preliminary data.</text>
</comment>
<feature type="compositionally biased region" description="Basic and acidic residues" evidence="1">
    <location>
        <begin position="81"/>
        <end position="104"/>
    </location>
</feature>
<proteinExistence type="predicted"/>
<feature type="region of interest" description="Disordered" evidence="1">
    <location>
        <begin position="81"/>
        <end position="116"/>
    </location>
</feature>
<dbReference type="AlphaFoldDB" id="G9ZNL1"/>
<evidence type="ECO:0000313" key="3">
    <source>
        <dbReference type="EMBL" id="EHL98759.1"/>
    </source>
</evidence>
<evidence type="ECO:0000256" key="2">
    <source>
        <dbReference type="SAM" id="Phobius"/>
    </source>
</evidence>
<keyword evidence="2" id="KW-1133">Transmembrane helix</keyword>
<accession>G9ZNL1</accession>
<organism evidence="3 4">
    <name type="scientific">Lentilactobacillus parafarraginis F0439</name>
    <dbReference type="NCBI Taxonomy" id="797515"/>
    <lineage>
        <taxon>Bacteria</taxon>
        <taxon>Bacillati</taxon>
        <taxon>Bacillota</taxon>
        <taxon>Bacilli</taxon>
        <taxon>Lactobacillales</taxon>
        <taxon>Lactobacillaceae</taxon>
        <taxon>Lentilactobacillus</taxon>
    </lineage>
</organism>
<feature type="compositionally biased region" description="Basic residues" evidence="1">
    <location>
        <begin position="105"/>
        <end position="116"/>
    </location>
</feature>
<dbReference type="EMBL" id="AGEY01000062">
    <property type="protein sequence ID" value="EHL98759.1"/>
    <property type="molecule type" value="Genomic_DNA"/>
</dbReference>
<name>G9ZNL1_9LACO</name>